<evidence type="ECO:0000313" key="3">
    <source>
        <dbReference type="EMBL" id="RNF22112.1"/>
    </source>
</evidence>
<evidence type="ECO:0000259" key="2">
    <source>
        <dbReference type="Pfam" id="PF12937"/>
    </source>
</evidence>
<dbReference type="EMBL" id="MKKU01000143">
    <property type="protein sequence ID" value="RNF22112.1"/>
    <property type="molecule type" value="Genomic_DNA"/>
</dbReference>
<organism evidence="3 4">
    <name type="scientific">Trypanosoma conorhini</name>
    <dbReference type="NCBI Taxonomy" id="83891"/>
    <lineage>
        <taxon>Eukaryota</taxon>
        <taxon>Discoba</taxon>
        <taxon>Euglenozoa</taxon>
        <taxon>Kinetoplastea</taxon>
        <taxon>Metakinetoplastina</taxon>
        <taxon>Trypanosomatida</taxon>
        <taxon>Trypanosomatidae</taxon>
        <taxon>Trypanosoma</taxon>
    </lineage>
</organism>
<evidence type="ECO:0000256" key="1">
    <source>
        <dbReference type="SAM" id="Phobius"/>
    </source>
</evidence>
<dbReference type="GeneID" id="40316885"/>
<feature type="transmembrane region" description="Helical" evidence="1">
    <location>
        <begin position="392"/>
        <end position="410"/>
    </location>
</feature>
<keyword evidence="4" id="KW-1185">Reference proteome</keyword>
<feature type="transmembrane region" description="Helical" evidence="1">
    <location>
        <begin position="328"/>
        <end position="353"/>
    </location>
</feature>
<dbReference type="SUPFAM" id="SSF81383">
    <property type="entry name" value="F-box domain"/>
    <property type="match status" value="1"/>
</dbReference>
<dbReference type="InterPro" id="IPR001810">
    <property type="entry name" value="F-box_dom"/>
</dbReference>
<accession>A0A422PWM3</accession>
<dbReference type="Proteomes" id="UP000284403">
    <property type="component" value="Unassembled WGS sequence"/>
</dbReference>
<feature type="transmembrane region" description="Helical" evidence="1">
    <location>
        <begin position="416"/>
        <end position="435"/>
    </location>
</feature>
<gene>
    <name evidence="3" type="ORF">Tco025E_03274</name>
</gene>
<dbReference type="OrthoDB" id="278244at2759"/>
<dbReference type="RefSeq" id="XP_029229736.1">
    <property type="nucleotide sequence ID" value="XM_029370194.1"/>
</dbReference>
<name>A0A422PWM3_9TRYP</name>
<dbReference type="InterPro" id="IPR036047">
    <property type="entry name" value="F-box-like_dom_sf"/>
</dbReference>
<feature type="domain" description="F-box" evidence="2">
    <location>
        <begin position="40"/>
        <end position="89"/>
    </location>
</feature>
<sequence>MSLSSSLASSLGSIFSRGGLSSETLPEKRAMAVCAVAYVNRLPIEILHRIFMEIIASDSYDFAWIGVLSGVCWRWNCACQHTVMWEFISKRIFVAYPLVQRLHSAPLDQSDLQLLNRMRRLGAPEQFITQHDTMKPLIAPTNRTVREAMEEVKHYLKSRSYYEYVQRRRVLVLHVFVSWALLSFSLFLATTVCLAEGIALGVVCSPNMAFFLLWMTYLSIIVIVLANVVMETHFEPKPLFCRLRKNSPLIARSATAIVVGIACVALPTLLVQINFSRAERFPWLLCGITPIASLSMWQLYVLLSYVAPDVKQQITEQRTVFRPKAIMTFLLSNVPYAYPALFAGTIFCILQYVEYGGRTYVLFAIIPVLTSLVVLTLLFLLDFCLTRHAKDFITGGCLFLLMLFPLSLAWREFRGLTLLPVVTASFLFYLTHLRLSAMRALHELVVGALHPQNRHFR</sequence>
<feature type="transmembrane region" description="Helical" evidence="1">
    <location>
        <begin position="170"/>
        <end position="203"/>
    </location>
</feature>
<reference evidence="3 4" key="1">
    <citation type="journal article" date="2018" name="BMC Genomics">
        <title>Genomic comparison of Trypanosoma conorhini and Trypanosoma rangeli to Trypanosoma cruzi strains of high and low virulence.</title>
        <authorList>
            <person name="Bradwell K.R."/>
            <person name="Koparde V.N."/>
            <person name="Matveyev A.V."/>
            <person name="Serrano M.G."/>
            <person name="Alves J.M."/>
            <person name="Parikh H."/>
            <person name="Huang B."/>
            <person name="Lee V."/>
            <person name="Espinosa-Alvarez O."/>
            <person name="Ortiz P.A."/>
            <person name="Costa-Martins A.G."/>
            <person name="Teixeira M.M."/>
            <person name="Buck G.A."/>
        </authorList>
    </citation>
    <scope>NUCLEOTIDE SEQUENCE [LARGE SCALE GENOMIC DNA]</scope>
    <source>
        <strain evidence="3 4">025E</strain>
    </source>
</reference>
<feature type="transmembrane region" description="Helical" evidence="1">
    <location>
        <begin position="281"/>
        <end position="307"/>
    </location>
</feature>
<feature type="transmembrane region" description="Helical" evidence="1">
    <location>
        <begin position="249"/>
        <end position="275"/>
    </location>
</feature>
<proteinExistence type="predicted"/>
<comment type="caution">
    <text evidence="3">The sequence shown here is derived from an EMBL/GenBank/DDBJ whole genome shotgun (WGS) entry which is preliminary data.</text>
</comment>
<evidence type="ECO:0000313" key="4">
    <source>
        <dbReference type="Proteomes" id="UP000284403"/>
    </source>
</evidence>
<protein>
    <recommendedName>
        <fullName evidence="2">F-box domain-containing protein</fullName>
    </recommendedName>
</protein>
<dbReference type="AlphaFoldDB" id="A0A422PWM3"/>
<keyword evidence="1" id="KW-1133">Transmembrane helix</keyword>
<feature type="transmembrane region" description="Helical" evidence="1">
    <location>
        <begin position="209"/>
        <end position="229"/>
    </location>
</feature>
<dbReference type="Pfam" id="PF12937">
    <property type="entry name" value="F-box-like"/>
    <property type="match status" value="1"/>
</dbReference>
<keyword evidence="1" id="KW-0472">Membrane</keyword>
<feature type="transmembrane region" description="Helical" evidence="1">
    <location>
        <begin position="359"/>
        <end position="380"/>
    </location>
</feature>
<keyword evidence="1" id="KW-0812">Transmembrane</keyword>